<gene>
    <name evidence="3" type="ORF">KTH89_03400</name>
</gene>
<reference evidence="3" key="1">
    <citation type="submission" date="2021-06" db="EMBL/GenBank/DDBJ databases">
        <title>Description of novel taxa of the family Lachnospiraceae.</title>
        <authorList>
            <person name="Chaplin A.V."/>
            <person name="Sokolova S.R."/>
            <person name="Pikina A.P."/>
            <person name="Korzhanova M."/>
            <person name="Belova V."/>
            <person name="Korostin D."/>
            <person name="Efimov B.A."/>
        </authorList>
    </citation>
    <scope>NUCLEOTIDE SEQUENCE</scope>
    <source>
        <strain evidence="3">ASD5720</strain>
    </source>
</reference>
<evidence type="ECO:0000256" key="1">
    <source>
        <dbReference type="ARBA" id="ARBA00022676"/>
    </source>
</evidence>
<dbReference type="PANTHER" id="PTHR34136:SF1">
    <property type="entry name" value="UDP-N-ACETYL-D-MANNOSAMINURONIC ACID TRANSFERASE"/>
    <property type="match status" value="1"/>
</dbReference>
<dbReference type="Proteomes" id="UP000712157">
    <property type="component" value="Unassembled WGS sequence"/>
</dbReference>
<dbReference type="GO" id="GO:0016758">
    <property type="term" value="F:hexosyltransferase activity"/>
    <property type="evidence" value="ECO:0007669"/>
    <property type="project" value="TreeGrafter"/>
</dbReference>
<accession>A0A949K4S7</accession>
<dbReference type="NCBIfam" id="TIGR00696">
    <property type="entry name" value="wecG_tagA_cpsF"/>
    <property type="match status" value="1"/>
</dbReference>
<protein>
    <submittedName>
        <fullName evidence="3">WecB/TagA/CpsF family glycosyltransferase</fullName>
    </submittedName>
</protein>
<keyword evidence="2" id="KW-0808">Transferase</keyword>
<name>A0A949K4S7_9FIRM</name>
<dbReference type="PANTHER" id="PTHR34136">
    <property type="match status" value="1"/>
</dbReference>
<keyword evidence="4" id="KW-1185">Reference proteome</keyword>
<dbReference type="EMBL" id="JAHQCW010000003">
    <property type="protein sequence ID" value="MBU9735568.1"/>
    <property type="molecule type" value="Genomic_DNA"/>
</dbReference>
<sequence>MGVNIAAINMEWLMNYLDKHIKPEQCHDLSGDYICISNVHTTVTSFEDEEYCAVQNGGLMAIPDGGPLSTVGHMRGYKNMSRTTGPDLMGQIFKISAQKGYRHFFYGSTANTLKKLADKLLESYPGITIAGMYSPPFRPLTNEEDRFIINKINSLEVDFIWIGLGAPKQEVFMAEHQGKITGLMIGVGAGFDYYAGNIMRAPQWMQKMNLEWLYRLIQDPFRLFYRYFHSNKKFIWEAIVKGK</sequence>
<dbReference type="InterPro" id="IPR004629">
    <property type="entry name" value="WecG_TagA_CpsF"/>
</dbReference>
<organism evidence="3 4">
    <name type="scientific">Diplocloster agilis</name>
    <dbReference type="NCBI Taxonomy" id="2850323"/>
    <lineage>
        <taxon>Bacteria</taxon>
        <taxon>Bacillati</taxon>
        <taxon>Bacillota</taxon>
        <taxon>Clostridia</taxon>
        <taxon>Lachnospirales</taxon>
        <taxon>Lachnospiraceae</taxon>
        <taxon>Diplocloster</taxon>
    </lineage>
</organism>
<dbReference type="CDD" id="cd06533">
    <property type="entry name" value="Glyco_transf_WecG_TagA"/>
    <property type="match status" value="1"/>
</dbReference>
<dbReference type="Pfam" id="PF03808">
    <property type="entry name" value="Glyco_tran_WecG"/>
    <property type="match status" value="1"/>
</dbReference>
<evidence type="ECO:0000256" key="2">
    <source>
        <dbReference type="ARBA" id="ARBA00022679"/>
    </source>
</evidence>
<proteinExistence type="predicted"/>
<keyword evidence="1" id="KW-0328">Glycosyltransferase</keyword>
<comment type="caution">
    <text evidence="3">The sequence shown here is derived from an EMBL/GenBank/DDBJ whole genome shotgun (WGS) entry which is preliminary data.</text>
</comment>
<evidence type="ECO:0000313" key="4">
    <source>
        <dbReference type="Proteomes" id="UP000712157"/>
    </source>
</evidence>
<evidence type="ECO:0000313" key="3">
    <source>
        <dbReference type="EMBL" id="MBU9735568.1"/>
    </source>
</evidence>
<dbReference type="AlphaFoldDB" id="A0A949K4S7"/>